<organism evidence="10 11">
    <name type="scientific">Pythium oligandrum</name>
    <name type="common">Mycoparasitic fungus</name>
    <dbReference type="NCBI Taxonomy" id="41045"/>
    <lineage>
        <taxon>Eukaryota</taxon>
        <taxon>Sar</taxon>
        <taxon>Stramenopiles</taxon>
        <taxon>Oomycota</taxon>
        <taxon>Peronosporomycetes</taxon>
        <taxon>Pythiales</taxon>
        <taxon>Pythiaceae</taxon>
        <taxon>Pythium</taxon>
    </lineage>
</organism>
<dbReference type="Pfam" id="PF11904">
    <property type="entry name" value="ANKRD13_C"/>
    <property type="match status" value="1"/>
</dbReference>
<feature type="domain" description="GOLD" evidence="9">
    <location>
        <begin position="294"/>
        <end position="414"/>
    </location>
</feature>
<comment type="caution">
    <text evidence="10">The sequence shown here is derived from an EMBL/GenBank/DDBJ whole genome shotgun (WGS) entry which is preliminary data.</text>
</comment>
<comment type="subcellular location">
    <subcellularLocation>
        <location evidence="1">Endoplasmic reticulum membrane</location>
    </subcellularLocation>
</comment>
<dbReference type="InterPro" id="IPR036770">
    <property type="entry name" value="Ankyrin_rpt-contain_sf"/>
</dbReference>
<dbReference type="InterPro" id="IPR009038">
    <property type="entry name" value="GOLD_dom"/>
</dbReference>
<evidence type="ECO:0000256" key="3">
    <source>
        <dbReference type="ARBA" id="ARBA00022824"/>
    </source>
</evidence>
<comment type="function">
    <text evidence="7">Acts as a molecular chaperone for G protein-coupled receptors, regulating their biogenesis and exit from the ER.</text>
</comment>
<dbReference type="PROSITE" id="PS50866">
    <property type="entry name" value="GOLD"/>
    <property type="match status" value="1"/>
</dbReference>
<keyword evidence="11" id="KW-1185">Reference proteome</keyword>
<dbReference type="PANTHER" id="PTHR12447">
    <property type="entry name" value="ANKYRIN REPEAT DOMAIN-CONTAINING PROTEIN 13"/>
    <property type="match status" value="1"/>
</dbReference>
<evidence type="ECO:0000256" key="7">
    <source>
        <dbReference type="ARBA" id="ARBA00037107"/>
    </source>
</evidence>
<dbReference type="GO" id="GO:0005789">
    <property type="term" value="C:endoplasmic reticulum membrane"/>
    <property type="evidence" value="ECO:0007669"/>
    <property type="project" value="UniProtKB-SubCell"/>
</dbReference>
<dbReference type="EMBL" id="SPLM01000111">
    <property type="protein sequence ID" value="TMW58712.1"/>
    <property type="molecule type" value="Genomic_DNA"/>
</dbReference>
<dbReference type="Gene3D" id="2.60.120.680">
    <property type="entry name" value="GOLD domain"/>
    <property type="match status" value="1"/>
</dbReference>
<evidence type="ECO:0000256" key="4">
    <source>
        <dbReference type="ARBA" id="ARBA00023043"/>
    </source>
</evidence>
<proteinExistence type="predicted"/>
<accession>A0A8K1FGH7</accession>
<dbReference type="PROSITE" id="PS50297">
    <property type="entry name" value="ANK_REP_REGION"/>
    <property type="match status" value="1"/>
</dbReference>
<evidence type="ECO:0000256" key="1">
    <source>
        <dbReference type="ARBA" id="ARBA00004586"/>
    </source>
</evidence>
<keyword evidence="4 8" id="KW-0040">ANK repeat</keyword>
<evidence type="ECO:0000256" key="2">
    <source>
        <dbReference type="ARBA" id="ARBA00022737"/>
    </source>
</evidence>
<dbReference type="AlphaFoldDB" id="A0A8K1FGH7"/>
<dbReference type="Proteomes" id="UP000794436">
    <property type="component" value="Unassembled WGS sequence"/>
</dbReference>
<dbReference type="SUPFAM" id="SSF101576">
    <property type="entry name" value="Supernatant protein factor (SPF), C-terminal domain"/>
    <property type="match status" value="1"/>
</dbReference>
<keyword evidence="2" id="KW-0677">Repeat</keyword>
<feature type="repeat" description="ANK" evidence="8">
    <location>
        <begin position="39"/>
        <end position="74"/>
    </location>
</feature>
<evidence type="ECO:0000313" key="10">
    <source>
        <dbReference type="EMBL" id="TMW58712.1"/>
    </source>
</evidence>
<dbReference type="InterPro" id="IPR021832">
    <property type="entry name" value="ANKRD13"/>
</dbReference>
<name>A0A8K1FGH7_PYTOL</name>
<protein>
    <recommendedName>
        <fullName evidence="9">GOLD domain-containing protein</fullName>
    </recommendedName>
</protein>
<dbReference type="InterPro" id="IPR002110">
    <property type="entry name" value="Ankyrin_rpt"/>
</dbReference>
<dbReference type="Gene3D" id="1.25.40.20">
    <property type="entry name" value="Ankyrin repeat-containing domain"/>
    <property type="match status" value="1"/>
</dbReference>
<sequence length="585" mass="65848">MAEGRQITPLHVALWNGNLNQIEDGLKHHAEALETRDPRGNRALHLALKISHRNSKEIVKRLLAAGARVRSRDLDGWKAVHHAVASENEDILRLLIQREKAQAPALLQKKITNVSPRLSLVPDFYGEIHVDVSTWIPGVSRWLPSDTVKIWKRGSDIRFDITLVGFENGAWVRGNLSFLLLGDSGTFVCMDHNTKTCTNLLAPGHELANTDLDHMVHFLMTTSIMTSDIDASSLSFERKRAWLSNSFAKEDIGRWKDCNVYEMRGMVASLHIRRPQNPAHKSASVTQDSASATKDTLSALVSAASESYAEVDVQPKADHIVSAEVSQGETVSWKFKVDVCDIAFSVCFIQEPMNGTTQADRDWEEVAVPRRYRANGGTEHAGSFTAPNAGTVVLVWDNTYSIFRPKHLSFQISVSSSDDTKSERDNEWDSHRATEKLVSFEQWFGTRIDDLPSELQYMLPKHHAMVHMQPPNRTMRKVFPATVYMSDAFPLSVHEFLPVIEVLSKTTSVFEHIQEFFNASLGDGFPVQFCFPLVPSVSATLRFDSMTLMTPEKTLFSIPTHYQRYQEDVLSPRTHQEVLQNLTAV</sequence>
<keyword evidence="3" id="KW-0256">Endoplasmic reticulum</keyword>
<evidence type="ECO:0000259" key="9">
    <source>
        <dbReference type="PROSITE" id="PS50866"/>
    </source>
</evidence>
<dbReference type="OrthoDB" id="1585644at2759"/>
<dbReference type="PANTHER" id="PTHR12447:SF25">
    <property type="entry name" value="ANKYRIN REPEAT DOMAIN-CONTAINING PROTEIN 13C"/>
    <property type="match status" value="1"/>
</dbReference>
<keyword evidence="6" id="KW-0143">Chaperone</keyword>
<keyword evidence="5" id="KW-0472">Membrane</keyword>
<dbReference type="PROSITE" id="PS50088">
    <property type="entry name" value="ANK_REPEAT"/>
    <property type="match status" value="1"/>
</dbReference>
<dbReference type="InterPro" id="IPR055285">
    <property type="entry name" value="ANKRD13_C"/>
</dbReference>
<dbReference type="InterPro" id="IPR036598">
    <property type="entry name" value="GOLD_dom_sf"/>
</dbReference>
<reference evidence="10" key="1">
    <citation type="submission" date="2019-03" db="EMBL/GenBank/DDBJ databases">
        <title>Long read genome sequence of the mycoparasitic Pythium oligandrum ATCC 38472 isolated from sugarbeet rhizosphere.</title>
        <authorList>
            <person name="Gaulin E."/>
        </authorList>
    </citation>
    <scope>NUCLEOTIDE SEQUENCE</scope>
    <source>
        <strain evidence="10">ATCC 38472_TT</strain>
    </source>
</reference>
<dbReference type="SUPFAM" id="SSF48403">
    <property type="entry name" value="Ankyrin repeat"/>
    <property type="match status" value="1"/>
</dbReference>
<dbReference type="SMART" id="SM00248">
    <property type="entry name" value="ANK"/>
    <property type="match status" value="3"/>
</dbReference>
<dbReference type="Pfam" id="PF12796">
    <property type="entry name" value="Ank_2"/>
    <property type="match status" value="1"/>
</dbReference>
<evidence type="ECO:0000256" key="5">
    <source>
        <dbReference type="ARBA" id="ARBA00023136"/>
    </source>
</evidence>
<evidence type="ECO:0000313" key="11">
    <source>
        <dbReference type="Proteomes" id="UP000794436"/>
    </source>
</evidence>
<evidence type="ECO:0000256" key="6">
    <source>
        <dbReference type="ARBA" id="ARBA00023186"/>
    </source>
</evidence>
<gene>
    <name evidence="10" type="ORF">Poli38472_010271</name>
</gene>
<evidence type="ECO:0000256" key="8">
    <source>
        <dbReference type="PROSITE-ProRule" id="PRU00023"/>
    </source>
</evidence>